<dbReference type="Pfam" id="PF13193">
    <property type="entry name" value="AMP-binding_C"/>
    <property type="match status" value="1"/>
</dbReference>
<evidence type="ECO:0000259" key="2">
    <source>
        <dbReference type="Pfam" id="PF13193"/>
    </source>
</evidence>
<accession>K1SMH6</accession>
<evidence type="ECO:0000259" key="1">
    <source>
        <dbReference type="Pfam" id="PF00501"/>
    </source>
</evidence>
<feature type="domain" description="AMP-dependent synthetase/ligase" evidence="1">
    <location>
        <begin position="246"/>
        <end position="633"/>
    </location>
</feature>
<dbReference type="SUPFAM" id="SSF56801">
    <property type="entry name" value="Acetyl-CoA synthetase-like"/>
    <property type="match status" value="1"/>
</dbReference>
<proteinExistence type="predicted"/>
<dbReference type="SUPFAM" id="SSF56784">
    <property type="entry name" value="HAD-like"/>
    <property type="match status" value="1"/>
</dbReference>
<gene>
    <name evidence="3" type="ORF">OBE_15145</name>
</gene>
<dbReference type="InterPro" id="IPR036412">
    <property type="entry name" value="HAD-like_sf"/>
</dbReference>
<dbReference type="Pfam" id="PF00501">
    <property type="entry name" value="AMP-binding"/>
    <property type="match status" value="1"/>
</dbReference>
<dbReference type="InterPro" id="IPR050237">
    <property type="entry name" value="ATP-dep_AMP-bd_enzyme"/>
</dbReference>
<comment type="caution">
    <text evidence="3">The sequence shown here is derived from an EMBL/GenBank/DDBJ whole genome shotgun (WGS) entry which is preliminary data.</text>
</comment>
<dbReference type="InterPro" id="IPR042099">
    <property type="entry name" value="ANL_N_sf"/>
</dbReference>
<dbReference type="InterPro" id="IPR000873">
    <property type="entry name" value="AMP-dep_synth/lig_dom"/>
</dbReference>
<dbReference type="InterPro" id="IPR025110">
    <property type="entry name" value="AMP-bd_C"/>
</dbReference>
<protein>
    <submittedName>
        <fullName evidence="3">Long-chain-fatty-acid--CoA ligase</fullName>
    </submittedName>
</protein>
<organism evidence="3">
    <name type="scientific">human gut metagenome</name>
    <dbReference type="NCBI Taxonomy" id="408170"/>
    <lineage>
        <taxon>unclassified sequences</taxon>
        <taxon>metagenomes</taxon>
        <taxon>organismal metagenomes</taxon>
    </lineage>
</organism>
<dbReference type="PANTHER" id="PTHR43767">
    <property type="entry name" value="LONG-CHAIN-FATTY-ACID--COA LIGASE"/>
    <property type="match status" value="1"/>
</dbReference>
<dbReference type="PANTHER" id="PTHR43767:SF1">
    <property type="entry name" value="NONRIBOSOMAL PEPTIDE SYNTHASE PES1 (EUROFUNG)-RELATED"/>
    <property type="match status" value="1"/>
</dbReference>
<dbReference type="Gene3D" id="3.40.50.12780">
    <property type="entry name" value="N-terminal domain of ligase-like"/>
    <property type="match status" value="1"/>
</dbReference>
<dbReference type="GO" id="GO:0008253">
    <property type="term" value="F:5'-nucleotidase activity"/>
    <property type="evidence" value="ECO:0007669"/>
    <property type="project" value="InterPro"/>
</dbReference>
<dbReference type="AlphaFoldDB" id="K1SMH6"/>
<name>K1SMH6_9ZZZZ</name>
<dbReference type="InterPro" id="IPR023214">
    <property type="entry name" value="HAD_sf"/>
</dbReference>
<dbReference type="EMBL" id="AJWZ01010422">
    <property type="protein sequence ID" value="EKC48511.1"/>
    <property type="molecule type" value="Genomic_DNA"/>
</dbReference>
<dbReference type="PROSITE" id="PS00455">
    <property type="entry name" value="AMP_BINDING"/>
    <property type="match status" value="1"/>
</dbReference>
<evidence type="ECO:0000313" key="3">
    <source>
        <dbReference type="EMBL" id="EKC48511.1"/>
    </source>
</evidence>
<dbReference type="InterPro" id="IPR045851">
    <property type="entry name" value="AMP-bd_C_sf"/>
</dbReference>
<dbReference type="Gene3D" id="3.40.50.1000">
    <property type="entry name" value="HAD superfamily/HAD-like"/>
    <property type="match status" value="1"/>
</dbReference>
<feature type="domain" description="AMP-binding enzyme C-terminal" evidence="2">
    <location>
        <begin position="689"/>
        <end position="767"/>
    </location>
</feature>
<dbReference type="InterPro" id="IPR020845">
    <property type="entry name" value="AMP-binding_CS"/>
</dbReference>
<dbReference type="Gene3D" id="3.30.300.30">
    <property type="match status" value="1"/>
</dbReference>
<sequence length="787" mass="89852">MRIGVDIDGTLTDIAKFQIEEGKKFFGREPVNTKVLDVKDMFECSDEEEKAFWKKNYMKYCVLGKMRNGSDKFTKNAHNNDDEIIIITSRKYTDQDTKLGKLMRYTVEQWLKHNGIETDKIIYCNEDKTAAIKDNKIDIMLEDNSKNIEELSKLTKVVCMNTEYNMDYQFTNANNVKRICSMNEAYSAVKEFELEIMKEEADRKDQELITVKSGKASIDRPWLKYYDYESRNIELPTTSIYEYLKDSTKKYSNMIAINYFNNKISYKELFNNIEKYAKAFTAEGIKKGDIVTLCLPNVPEAVYMFYALNKIGAIANMVHPLKSGNEIKLAINDTKSKLLVMVDNAFKEVDPIAADITAQKIVVVSAGDSMPLPLKLGYKAKCGKIINYSEDNKYVSLDTFAKQSKKIKNLTDVKTSGNDTAVIMYTGGTSGFPKGVELSNNNFNRMVFQQKATAKHFGAGDKMLTIMPVFHGFGLCSSVHMPLSYGITTILIPKFDSKEFYKLMSKYKPNHVFGVPKLWKALMNDKKIQGMDLSFMKYIVSGGENMKDGLEEEINKFFEQHNCYYKLKKGYGSTEAVAGTTLSDDNCNEIGSIGIPLICNDFKIVKPETEEELDYYQEGEICISGPTIMKGYLNNKEETAHALRVHADGKLWYHTGDSGYMTKDGLIYYTDRLSRMYVSGGFNIYPPRIEKIIETNNKVEQCAVVGINHPYKDIKVPQAYLILKPGEQLDEKLIEEISSVCRQNLDMHHQPFKFVQVSEFPTTKVGKTDYKALEKLSEEDKVKVKRR</sequence>
<keyword evidence="3" id="KW-0436">Ligase</keyword>
<dbReference type="InterPro" id="IPR010708">
    <property type="entry name" value="5'(3')-deoxyribonucleotidase"/>
</dbReference>
<dbReference type="Pfam" id="PF06941">
    <property type="entry name" value="NT5C"/>
    <property type="match status" value="1"/>
</dbReference>
<reference evidence="3" key="1">
    <citation type="journal article" date="2013" name="Environ. Microbiol.">
        <title>Microbiota from the distal guts of lean and obese adolescents exhibit partial functional redundancy besides clear differences in community structure.</title>
        <authorList>
            <person name="Ferrer M."/>
            <person name="Ruiz A."/>
            <person name="Lanza F."/>
            <person name="Haange S.B."/>
            <person name="Oberbach A."/>
            <person name="Till H."/>
            <person name="Bargiela R."/>
            <person name="Campoy C."/>
            <person name="Segura M.T."/>
            <person name="Richter M."/>
            <person name="von Bergen M."/>
            <person name="Seifert J."/>
            <person name="Suarez A."/>
        </authorList>
    </citation>
    <scope>NUCLEOTIDE SEQUENCE</scope>
</reference>
<dbReference type="GO" id="GO:0009264">
    <property type="term" value="P:deoxyribonucleotide catabolic process"/>
    <property type="evidence" value="ECO:0007669"/>
    <property type="project" value="InterPro"/>
</dbReference>
<dbReference type="GO" id="GO:0016878">
    <property type="term" value="F:acid-thiol ligase activity"/>
    <property type="evidence" value="ECO:0007669"/>
    <property type="project" value="UniProtKB-ARBA"/>
</dbReference>